<keyword evidence="3 5" id="KW-1133">Transmembrane helix</keyword>
<evidence type="ECO:0000256" key="2">
    <source>
        <dbReference type="ARBA" id="ARBA00022692"/>
    </source>
</evidence>
<dbReference type="PANTHER" id="PTHR43847">
    <property type="entry name" value="BLL3993 PROTEIN"/>
    <property type="match status" value="1"/>
</dbReference>
<feature type="transmembrane region" description="Helical" evidence="5">
    <location>
        <begin position="44"/>
        <end position="62"/>
    </location>
</feature>
<dbReference type="Pfam" id="PF04140">
    <property type="entry name" value="ICMT"/>
    <property type="match status" value="1"/>
</dbReference>
<gene>
    <name evidence="6" type="ORF">DXN05_23430</name>
</gene>
<keyword evidence="4 5" id="KW-0472">Membrane</keyword>
<keyword evidence="2 5" id="KW-0812">Transmembrane</keyword>
<dbReference type="InterPro" id="IPR007269">
    <property type="entry name" value="ICMT_MeTrfase"/>
</dbReference>
<evidence type="ECO:0000256" key="1">
    <source>
        <dbReference type="ARBA" id="ARBA00004141"/>
    </source>
</evidence>
<evidence type="ECO:0008006" key="8">
    <source>
        <dbReference type="Google" id="ProtNLM"/>
    </source>
</evidence>
<sequence length="176" mass="20151">MSQVYSFIFYLLFACRFISLFISIANEKRLKKMGATEYGASNSALLTVAHLAFYGCCIWEGYAGGAFFSDNLTLAGTIVYAFSILMLYVVIYAIRHVWTVKLLIAPRAYHTINTGFLFRTVKHPNYFLNILPELVGVAFIFHAWYVLIIGLPVYLVPLCIRIKQEEQVMKQQFADY</sequence>
<feature type="transmembrane region" description="Helical" evidence="5">
    <location>
        <begin position="7"/>
        <end position="24"/>
    </location>
</feature>
<evidence type="ECO:0000256" key="4">
    <source>
        <dbReference type="ARBA" id="ARBA00023136"/>
    </source>
</evidence>
<feature type="transmembrane region" description="Helical" evidence="5">
    <location>
        <begin position="74"/>
        <end position="94"/>
    </location>
</feature>
<dbReference type="PANTHER" id="PTHR43847:SF1">
    <property type="entry name" value="BLL3993 PROTEIN"/>
    <property type="match status" value="1"/>
</dbReference>
<dbReference type="AlphaFoldDB" id="A0A3E1NDG0"/>
<organism evidence="6 7">
    <name type="scientific">Deminuibacter soli</name>
    <dbReference type="NCBI Taxonomy" id="2291815"/>
    <lineage>
        <taxon>Bacteria</taxon>
        <taxon>Pseudomonadati</taxon>
        <taxon>Bacteroidota</taxon>
        <taxon>Chitinophagia</taxon>
        <taxon>Chitinophagales</taxon>
        <taxon>Chitinophagaceae</taxon>
        <taxon>Deminuibacter</taxon>
    </lineage>
</organism>
<accession>A0A3E1NDG0</accession>
<evidence type="ECO:0000256" key="3">
    <source>
        <dbReference type="ARBA" id="ARBA00022989"/>
    </source>
</evidence>
<dbReference type="GO" id="GO:0004671">
    <property type="term" value="F:protein C-terminal S-isoprenylcysteine carboxyl O-methyltransferase activity"/>
    <property type="evidence" value="ECO:0007669"/>
    <property type="project" value="InterPro"/>
</dbReference>
<protein>
    <recommendedName>
        <fullName evidence="8">DUF1295 domain-containing protein</fullName>
    </recommendedName>
</protein>
<keyword evidence="7" id="KW-1185">Reference proteome</keyword>
<dbReference type="OrthoDB" id="5363370at2"/>
<dbReference type="GO" id="GO:0016020">
    <property type="term" value="C:membrane"/>
    <property type="evidence" value="ECO:0007669"/>
    <property type="project" value="UniProtKB-SubCell"/>
</dbReference>
<evidence type="ECO:0000313" key="6">
    <source>
        <dbReference type="EMBL" id="RFM25798.1"/>
    </source>
</evidence>
<dbReference type="EMBL" id="QTJU01000015">
    <property type="protein sequence ID" value="RFM25798.1"/>
    <property type="molecule type" value="Genomic_DNA"/>
</dbReference>
<feature type="transmembrane region" description="Helical" evidence="5">
    <location>
        <begin position="134"/>
        <end position="160"/>
    </location>
</feature>
<proteinExistence type="predicted"/>
<evidence type="ECO:0000313" key="7">
    <source>
        <dbReference type="Proteomes" id="UP000261284"/>
    </source>
</evidence>
<comment type="caution">
    <text evidence="6">The sequence shown here is derived from an EMBL/GenBank/DDBJ whole genome shotgun (WGS) entry which is preliminary data.</text>
</comment>
<dbReference type="Gene3D" id="1.20.120.1630">
    <property type="match status" value="1"/>
</dbReference>
<name>A0A3E1NDG0_9BACT</name>
<comment type="subcellular location">
    <subcellularLocation>
        <location evidence="1">Membrane</location>
        <topology evidence="1">Multi-pass membrane protein</topology>
    </subcellularLocation>
</comment>
<reference evidence="6 7" key="1">
    <citation type="submission" date="2018-08" db="EMBL/GenBank/DDBJ databases">
        <title>Chitinophagaceae sp. K23C18032701, a novel bacterium isolated from forest soil.</title>
        <authorList>
            <person name="Wang C."/>
        </authorList>
    </citation>
    <scope>NUCLEOTIDE SEQUENCE [LARGE SCALE GENOMIC DNA]</scope>
    <source>
        <strain evidence="6 7">K23C18032701</strain>
    </source>
</reference>
<evidence type="ECO:0000256" key="5">
    <source>
        <dbReference type="SAM" id="Phobius"/>
    </source>
</evidence>
<dbReference type="Proteomes" id="UP000261284">
    <property type="component" value="Unassembled WGS sequence"/>
</dbReference>
<dbReference type="InterPro" id="IPR052527">
    <property type="entry name" value="Metal_cation-efflux_comp"/>
</dbReference>
<dbReference type="RefSeq" id="WP_116849758.1">
    <property type="nucleotide sequence ID" value="NZ_QTJU01000015.1"/>
</dbReference>